<dbReference type="RefSeq" id="WP_408330551.1">
    <property type="nucleotide sequence ID" value="NZ_JAQQFH010000015.1"/>
</dbReference>
<accession>A0ABW8ZUB7</accession>
<dbReference type="EMBL" id="JAQQFN010000023">
    <property type="protein sequence ID" value="MFL9886794.1"/>
    <property type="molecule type" value="Genomic_DNA"/>
</dbReference>
<evidence type="ECO:0000313" key="1">
    <source>
        <dbReference type="EMBL" id="MFL9886794.1"/>
    </source>
</evidence>
<evidence type="ECO:0000313" key="2">
    <source>
        <dbReference type="Proteomes" id="UP001629249"/>
    </source>
</evidence>
<organism evidence="1 2">
    <name type="scientific">Paraburkholderia agricolaris</name>
    <dbReference type="NCBI Taxonomy" id="2152888"/>
    <lineage>
        <taxon>Bacteria</taxon>
        <taxon>Pseudomonadati</taxon>
        <taxon>Pseudomonadota</taxon>
        <taxon>Betaproteobacteria</taxon>
        <taxon>Burkholderiales</taxon>
        <taxon>Burkholderiaceae</taxon>
        <taxon>Paraburkholderia</taxon>
    </lineage>
</organism>
<sequence length="117" mass="13329">MRRLIAKLLHRSPPSHAEQLAGRDCRRLIKRIDETRELVELLAAQAPDLLRTHPWVLLWLEDNDSFLVELAEAIGEPPLTTGSCHRAGIWLRAWPLQPLPARRTNPDHIESEPIGAK</sequence>
<dbReference type="Proteomes" id="UP001629249">
    <property type="component" value="Unassembled WGS sequence"/>
</dbReference>
<name>A0ABW8ZUB7_9BURK</name>
<reference evidence="1 2" key="1">
    <citation type="journal article" date="2024" name="Chem. Sci.">
        <title>Discovery of megapolipeptins by genome mining of a Burkholderiales bacteria collection.</title>
        <authorList>
            <person name="Paulo B.S."/>
            <person name="Recchia M.J.J."/>
            <person name="Lee S."/>
            <person name="Fergusson C.H."/>
            <person name="Romanowski S.B."/>
            <person name="Hernandez A."/>
            <person name="Krull N."/>
            <person name="Liu D.Y."/>
            <person name="Cavanagh H."/>
            <person name="Bos A."/>
            <person name="Gray C.A."/>
            <person name="Murphy B.T."/>
            <person name="Linington R.G."/>
            <person name="Eustaquio A.S."/>
        </authorList>
    </citation>
    <scope>NUCLEOTIDE SEQUENCE [LARGE SCALE GENOMIC DNA]</scope>
    <source>
        <strain evidence="1 2">RL16-012-BIC-B</strain>
    </source>
</reference>
<comment type="caution">
    <text evidence="1">The sequence shown here is derived from an EMBL/GenBank/DDBJ whole genome shotgun (WGS) entry which is preliminary data.</text>
</comment>
<keyword evidence="2" id="KW-1185">Reference proteome</keyword>
<proteinExistence type="predicted"/>
<protein>
    <submittedName>
        <fullName evidence="1">Uncharacterized protein</fullName>
    </submittedName>
</protein>
<gene>
    <name evidence="1" type="ORF">PQR66_27395</name>
</gene>